<feature type="domain" description="Xylose isomerase-like TIM barrel" evidence="2">
    <location>
        <begin position="20"/>
        <end position="270"/>
    </location>
</feature>
<proteinExistence type="predicted"/>
<evidence type="ECO:0000313" key="3">
    <source>
        <dbReference type="EMBL" id="WEG09381.1"/>
    </source>
</evidence>
<keyword evidence="1" id="KW-0119">Carbohydrate metabolism</keyword>
<dbReference type="GO" id="GO:0016853">
    <property type="term" value="F:isomerase activity"/>
    <property type="evidence" value="ECO:0007669"/>
    <property type="project" value="UniProtKB-KW"/>
</dbReference>
<dbReference type="Gene3D" id="3.20.20.150">
    <property type="entry name" value="Divalent-metal-dependent TIM barrel enzymes"/>
    <property type="match status" value="1"/>
</dbReference>
<evidence type="ECO:0000256" key="1">
    <source>
        <dbReference type="ARBA" id="ARBA00023277"/>
    </source>
</evidence>
<keyword evidence="3" id="KW-0413">Isomerase</keyword>
<evidence type="ECO:0000259" key="2">
    <source>
        <dbReference type="Pfam" id="PF01261"/>
    </source>
</evidence>
<dbReference type="Pfam" id="PF01261">
    <property type="entry name" value="AP_endonuc_2"/>
    <property type="match status" value="1"/>
</dbReference>
<dbReference type="RefSeq" id="WP_275278705.1">
    <property type="nucleotide sequence ID" value="NZ_CP119108.1"/>
</dbReference>
<evidence type="ECO:0000313" key="4">
    <source>
        <dbReference type="Proteomes" id="UP001214553"/>
    </source>
</evidence>
<dbReference type="InterPro" id="IPR050312">
    <property type="entry name" value="IolE/XylAMocC-like"/>
</dbReference>
<dbReference type="SUPFAM" id="SSF51658">
    <property type="entry name" value="Xylose isomerase-like"/>
    <property type="match status" value="1"/>
</dbReference>
<accession>A0ABY8BYU8</accession>
<name>A0ABY8BYU8_9MICO</name>
<keyword evidence="4" id="KW-1185">Reference proteome</keyword>
<gene>
    <name evidence="3" type="ORF">PU630_02095</name>
</gene>
<dbReference type="InterPro" id="IPR013022">
    <property type="entry name" value="Xyl_isomerase-like_TIM-brl"/>
</dbReference>
<reference evidence="3 4" key="1">
    <citation type="submission" date="2023-03" db="EMBL/GenBank/DDBJ databases">
        <title>Genome sequence of Microbacterium sp. KACC 23027.</title>
        <authorList>
            <person name="Kim S."/>
            <person name="Heo J."/>
            <person name="Kwon S.-W."/>
        </authorList>
    </citation>
    <scope>NUCLEOTIDE SEQUENCE [LARGE SCALE GENOMIC DNA]</scope>
    <source>
        <strain evidence="3 4">KACC 23027</strain>
    </source>
</reference>
<protein>
    <submittedName>
        <fullName evidence="3">Sugar phosphate isomerase/epimerase</fullName>
    </submittedName>
</protein>
<dbReference type="PANTHER" id="PTHR12110:SF53">
    <property type="entry name" value="BLR5974 PROTEIN"/>
    <property type="match status" value="1"/>
</dbReference>
<dbReference type="Proteomes" id="UP001214553">
    <property type="component" value="Chromosome"/>
</dbReference>
<dbReference type="InterPro" id="IPR036237">
    <property type="entry name" value="Xyl_isomerase-like_sf"/>
</dbReference>
<organism evidence="3 4">
    <name type="scientific">Microbacterium horticulturae</name>
    <dbReference type="NCBI Taxonomy" id="3028316"/>
    <lineage>
        <taxon>Bacteria</taxon>
        <taxon>Bacillati</taxon>
        <taxon>Actinomycetota</taxon>
        <taxon>Actinomycetes</taxon>
        <taxon>Micrococcales</taxon>
        <taxon>Microbacteriaceae</taxon>
        <taxon>Microbacterium</taxon>
    </lineage>
</organism>
<sequence length="274" mass="30222">MRFSAYTLGLPTLTPDEGAREIADAGLTGVEWRVVDEPEQFAGETPSFTRNNLCTLGPLDGARARRLADDAGLEVVGIAPYIRVGDAAAFERAASLARAASAVLVRIRAPERDGRPFRELFAEGRDFVEEVADIAGRYGVTAVLEIHQGTMCPSASLGERLVRGLDPRRVGVIYDAGNLVIEGYEDTRMALDLLGEHLRHVHLKNTGWRRGADGAWEWFWAPLDEGILDAREFLDLLERAGYDGWISLEDLSTTRGPVATMRYNAALLREWGRL</sequence>
<dbReference type="PANTHER" id="PTHR12110">
    <property type="entry name" value="HYDROXYPYRUVATE ISOMERASE"/>
    <property type="match status" value="1"/>
</dbReference>
<dbReference type="EMBL" id="CP119108">
    <property type="protein sequence ID" value="WEG09381.1"/>
    <property type="molecule type" value="Genomic_DNA"/>
</dbReference>